<dbReference type="Proteomes" id="UP001163046">
    <property type="component" value="Unassembled WGS sequence"/>
</dbReference>
<evidence type="ECO:0000313" key="3">
    <source>
        <dbReference type="Proteomes" id="UP001163046"/>
    </source>
</evidence>
<dbReference type="AlphaFoldDB" id="A0A9W9ZHC1"/>
<sequence>MSEDLIKNHGYGIPPIHLWLLAAWSYWSPGVSLAVAEEELSQRSRDATGPGQQTEEEIAGSGHGCQL</sequence>
<evidence type="ECO:0000256" key="1">
    <source>
        <dbReference type="SAM" id="MobiDB-lite"/>
    </source>
</evidence>
<gene>
    <name evidence="2" type="ORF">OS493_039140</name>
</gene>
<dbReference type="EMBL" id="MU826029">
    <property type="protein sequence ID" value="KAJ7381768.1"/>
    <property type="molecule type" value="Genomic_DNA"/>
</dbReference>
<comment type="caution">
    <text evidence="2">The sequence shown here is derived from an EMBL/GenBank/DDBJ whole genome shotgun (WGS) entry which is preliminary data.</text>
</comment>
<protein>
    <submittedName>
        <fullName evidence="2">Uncharacterized protein</fullName>
    </submittedName>
</protein>
<reference evidence="2" key="1">
    <citation type="submission" date="2023-01" db="EMBL/GenBank/DDBJ databases">
        <title>Genome assembly of the deep-sea coral Lophelia pertusa.</title>
        <authorList>
            <person name="Herrera S."/>
            <person name="Cordes E."/>
        </authorList>
    </citation>
    <scope>NUCLEOTIDE SEQUENCE</scope>
    <source>
        <strain evidence="2">USNM1676648</strain>
        <tissue evidence="2">Polyp</tissue>
    </source>
</reference>
<feature type="region of interest" description="Disordered" evidence="1">
    <location>
        <begin position="41"/>
        <end position="67"/>
    </location>
</feature>
<evidence type="ECO:0000313" key="2">
    <source>
        <dbReference type="EMBL" id="KAJ7381768.1"/>
    </source>
</evidence>
<organism evidence="2 3">
    <name type="scientific">Desmophyllum pertusum</name>
    <dbReference type="NCBI Taxonomy" id="174260"/>
    <lineage>
        <taxon>Eukaryota</taxon>
        <taxon>Metazoa</taxon>
        <taxon>Cnidaria</taxon>
        <taxon>Anthozoa</taxon>
        <taxon>Hexacorallia</taxon>
        <taxon>Scleractinia</taxon>
        <taxon>Caryophylliina</taxon>
        <taxon>Caryophylliidae</taxon>
        <taxon>Desmophyllum</taxon>
    </lineage>
</organism>
<proteinExistence type="predicted"/>
<accession>A0A9W9ZHC1</accession>
<name>A0A9W9ZHC1_9CNID</name>
<keyword evidence="3" id="KW-1185">Reference proteome</keyword>